<feature type="region of interest" description="Disordered" evidence="8">
    <location>
        <begin position="1322"/>
        <end position="1343"/>
    </location>
</feature>
<evidence type="ECO:0000256" key="7">
    <source>
        <dbReference type="SAM" id="Coils"/>
    </source>
</evidence>
<name>A0A2S2P795_SCHGA</name>
<feature type="compositionally biased region" description="Polar residues" evidence="8">
    <location>
        <begin position="1950"/>
        <end position="1975"/>
    </location>
</feature>
<gene>
    <name evidence="11" type="primary">MYO18A_1</name>
    <name evidence="11" type="ORF">g.164478</name>
</gene>
<feature type="compositionally biased region" description="Low complexity" evidence="8">
    <location>
        <begin position="1322"/>
        <end position="1332"/>
    </location>
</feature>
<dbReference type="PROSITE" id="PS51456">
    <property type="entry name" value="MYOSIN_MOTOR"/>
    <property type="match status" value="1"/>
</dbReference>
<feature type="binding site" evidence="6">
    <location>
        <begin position="488"/>
        <end position="495"/>
    </location>
    <ligand>
        <name>ATP</name>
        <dbReference type="ChEBI" id="CHEBI:30616"/>
    </ligand>
</feature>
<protein>
    <submittedName>
        <fullName evidence="11">Unconventional myosin-XVIIIa</fullName>
    </submittedName>
</protein>
<evidence type="ECO:0000256" key="3">
    <source>
        <dbReference type="ARBA" id="ARBA00023054"/>
    </source>
</evidence>
<dbReference type="GO" id="GO:0032982">
    <property type="term" value="C:myosin filament"/>
    <property type="evidence" value="ECO:0007669"/>
    <property type="project" value="TreeGrafter"/>
</dbReference>
<dbReference type="GO" id="GO:0030017">
    <property type="term" value="C:sarcomere"/>
    <property type="evidence" value="ECO:0007669"/>
    <property type="project" value="UniProtKB-ARBA"/>
</dbReference>
<evidence type="ECO:0000256" key="6">
    <source>
        <dbReference type="PROSITE-ProRule" id="PRU00782"/>
    </source>
</evidence>
<dbReference type="Pfam" id="PF00063">
    <property type="entry name" value="Myosin_head"/>
    <property type="match status" value="2"/>
</dbReference>
<feature type="region of interest" description="Disordered" evidence="8">
    <location>
        <begin position="1"/>
        <end position="60"/>
    </location>
</feature>
<dbReference type="Gene3D" id="1.10.10.820">
    <property type="match status" value="1"/>
</dbReference>
<dbReference type="InterPro" id="IPR036034">
    <property type="entry name" value="PDZ_sf"/>
</dbReference>
<evidence type="ECO:0000256" key="1">
    <source>
        <dbReference type="ARBA" id="ARBA00022741"/>
    </source>
</evidence>
<feature type="domain" description="PDZ" evidence="9">
    <location>
        <begin position="212"/>
        <end position="301"/>
    </location>
</feature>
<feature type="compositionally biased region" description="Basic and acidic residues" evidence="8">
    <location>
        <begin position="1861"/>
        <end position="1892"/>
    </location>
</feature>
<evidence type="ECO:0000256" key="8">
    <source>
        <dbReference type="SAM" id="MobiDB-lite"/>
    </source>
</evidence>
<dbReference type="Gene3D" id="6.20.240.20">
    <property type="match status" value="1"/>
</dbReference>
<keyword evidence="3 7" id="KW-0175">Coiled coil</keyword>
<feature type="coiled-coil region" evidence="7">
    <location>
        <begin position="1213"/>
        <end position="1268"/>
    </location>
</feature>
<dbReference type="Pfam" id="PF00595">
    <property type="entry name" value="PDZ"/>
    <property type="match status" value="1"/>
</dbReference>
<feature type="region of interest" description="Disordered" evidence="8">
    <location>
        <begin position="1919"/>
        <end position="1975"/>
    </location>
</feature>
<evidence type="ECO:0000256" key="5">
    <source>
        <dbReference type="ARBA" id="ARBA00023175"/>
    </source>
</evidence>
<feature type="region of interest" description="Disordered" evidence="8">
    <location>
        <begin position="1837"/>
        <end position="1899"/>
    </location>
</feature>
<dbReference type="Gene3D" id="1.20.120.720">
    <property type="entry name" value="Myosin VI head, motor domain, U50 subdomain"/>
    <property type="match status" value="1"/>
</dbReference>
<dbReference type="InterPro" id="IPR036961">
    <property type="entry name" value="Kinesin_motor_dom_sf"/>
</dbReference>
<keyword evidence="5 6" id="KW-0505">Motor protein</keyword>
<dbReference type="EMBL" id="GGMR01012710">
    <property type="protein sequence ID" value="MBY25329.1"/>
    <property type="molecule type" value="Transcribed_RNA"/>
</dbReference>
<evidence type="ECO:0000259" key="9">
    <source>
        <dbReference type="PROSITE" id="PS50106"/>
    </source>
</evidence>
<feature type="compositionally biased region" description="Pro residues" evidence="8">
    <location>
        <begin position="114"/>
        <end position="126"/>
    </location>
</feature>
<comment type="similarity">
    <text evidence="6">Belongs to the TRAFAC class myosin-kinesin ATPase superfamily. Myosin family.</text>
</comment>
<dbReference type="SMART" id="SM00228">
    <property type="entry name" value="PDZ"/>
    <property type="match status" value="1"/>
</dbReference>
<dbReference type="Gene3D" id="2.30.42.10">
    <property type="match status" value="1"/>
</dbReference>
<keyword evidence="6" id="KW-0009">Actin-binding</keyword>
<dbReference type="GO" id="GO:0016460">
    <property type="term" value="C:myosin II complex"/>
    <property type="evidence" value="ECO:0007669"/>
    <property type="project" value="TreeGrafter"/>
</dbReference>
<dbReference type="GO" id="GO:0051015">
    <property type="term" value="F:actin filament binding"/>
    <property type="evidence" value="ECO:0007669"/>
    <property type="project" value="TreeGrafter"/>
</dbReference>
<dbReference type="SMART" id="SM00242">
    <property type="entry name" value="MYSc"/>
    <property type="match status" value="1"/>
</dbReference>
<organism evidence="11">
    <name type="scientific">Schizaphis graminum</name>
    <name type="common">Green bug aphid</name>
    <dbReference type="NCBI Taxonomy" id="13262"/>
    <lineage>
        <taxon>Eukaryota</taxon>
        <taxon>Metazoa</taxon>
        <taxon>Ecdysozoa</taxon>
        <taxon>Arthropoda</taxon>
        <taxon>Hexapoda</taxon>
        <taxon>Insecta</taxon>
        <taxon>Pterygota</taxon>
        <taxon>Neoptera</taxon>
        <taxon>Paraneoptera</taxon>
        <taxon>Hemiptera</taxon>
        <taxon>Sternorrhyncha</taxon>
        <taxon>Aphidomorpha</taxon>
        <taxon>Aphidoidea</taxon>
        <taxon>Aphididae</taxon>
        <taxon>Aphidini</taxon>
        <taxon>Schizaphis</taxon>
    </lineage>
</organism>
<dbReference type="GO" id="GO:0031032">
    <property type="term" value="P:actomyosin structure organization"/>
    <property type="evidence" value="ECO:0007669"/>
    <property type="project" value="TreeGrafter"/>
</dbReference>
<evidence type="ECO:0000313" key="11">
    <source>
        <dbReference type="EMBL" id="MBY25329.1"/>
    </source>
</evidence>
<dbReference type="SUPFAM" id="SSF52540">
    <property type="entry name" value="P-loop containing nucleoside triphosphate hydrolases"/>
    <property type="match status" value="1"/>
</dbReference>
<feature type="compositionally biased region" description="Polar residues" evidence="8">
    <location>
        <begin position="328"/>
        <end position="337"/>
    </location>
</feature>
<dbReference type="Gene3D" id="3.40.850.10">
    <property type="entry name" value="Kinesin motor domain"/>
    <property type="match status" value="1"/>
</dbReference>
<keyword evidence="4 6" id="KW-0518">Myosin</keyword>
<accession>A0A2S2P795</accession>
<feature type="compositionally biased region" description="Low complexity" evidence="8">
    <location>
        <begin position="8"/>
        <end position="31"/>
    </location>
</feature>
<feature type="compositionally biased region" description="Acidic residues" evidence="8">
    <location>
        <begin position="1921"/>
        <end position="1948"/>
    </location>
</feature>
<sequence>MFNFMKKSSGSHNVVNNGSSSGYGSQGSANNQTEEKEQRKKMKKMRKEKEKKEKGSFSMSSDDLLRLDEVRKSLKLRTRRKEKQKLPSGITADYSANFFAPLNRDETDEAVQTPPLPPRRGILKPPPILEHGPLQDLDSDSLLQTNTLKNELIVYENVPRVSSIDSLTDSTTNSSFATPFNLSPSGNDYLTDEFDENLKLPYVPIVKVEPRILTINRRAGPGSDFGFSLRRGLVSENTAKSLKPVIFAEPGQDKTHYTGLLPGDKLIEVNGSPVSDKNRDEIIDMIKSSETSVTVKVEPALELYELSQTYLSSQNGNTLVSKSEPESNDSPTELNSPDTDAYWLVHNEGFSPVEYTRKKSSDGSSKVLVKVFGGKEYSVDEESLEKMNSVKMQLTEDLSQLNYLNESSILNVVRSRYTSNLIHSYAGPTMLVVNPGSPLNLYTDKVMHMVKNLYKINKQPPPHVYAMAQSVYMAAVTTRRDQSIIPMGCQASGKSTSCKHLLQYLVQTAVSPNKVVTLEKIEAMWTVLEAFGNAATANNPNATRSVHLYSIDLDQGGQIASMSIQMHFYDKWRLIDHPPNEFSFHVFYYLLAGIENIPALRKELYLDQINDDLKGVDKSQAAVEFTNLQSALMILGFSNTELKAIYAVLAAIIHLSHTKIVKKDSIFKDKVQWTWSNSDAAKRAAKCLGAGNTDDLFSLVFPDTEIFKECDIGDQLNALIVGLYTETFNLVASIINRKLAPSIHSLCSIIIPDYPGYVVKSKSALSMFDFWTNYLHERLLSSYHNYAVVAPLEKYKIEKVETAASYEAEFCAEDHMLKLFVGTKAAVGFGRSPSMVDLKPEPCPGLLRILDDTAGDTNLNDQDLIAKIQNLSNDKSFSNILKNANKPNEFTLVHFRETIPITYNINGWINMCRDGMAKTALALLHDSSNIDISTVFSKNRGAGLTSTLAIVDGTQSLRRMSSIRRATFGSLSTAATLKRKLTCVQIRFAVDGLVETLRRTGQHFIHCFIAQHEAGFTNRTDVAATRVFNSVYKLQSITLSPNSNKPNPEPVDIPLLRQQMRGADILPTIRFYKQGFPISMFIAEFIRKFAAFLPTNLKTDDSNNTIKDHRQCVSEIMSKADLDESLYKIGINQIFFRANVLQTLESQRDEKLSGIFTQLQARCRGYLARKDYAKRKVNDIAVRCIQRNVKKFMVVRDWPWWRLLVRITPLLNVHRTEYELKQKSDELEQLRNKVDKLEQERSQLKMDNDRLEQRLAETTADLAEEHSTVTMVSERLQFESTERQRLEKELLETQTVKTRLAETNEQLEMQLLCMRSTDPSLMSSSSSVAGTMSDDDSAVANSDKGDQYYRRRYERVCRELEYAKKRLQQQHNDDMEQLLAMKKQLEKKLAGVYEDVEEQRQIVAQWKRKVNKLNSESNDLKLMLEESNSRNNLLEKKQKKFDTELHSLQEELKKEKAQREKTTREKDMAMSDKFSMEQTLSSVKLELELKEQKVVGLNRELQELTFSGNTEEEVAALKRSKHQLESKLKDQEEELDDLAGQVQLLEQVKTRLEMGLEQERKEHRRELAQREQENEETRCSAAKKIKALECEIENEHEERTALIRERHDLERRLVDSEDRERCRSMNDQESIARLRRDMKKLKALLRDAQTVQEQRSDSQANRIAMRQLRNQLEDAESARDSALKARTLAETDLAEVTASLDEALSAKRTAEERAAGLARDKNHLQSQLDENEEELAEVLKKYRGTVQQLSAEQTVQQEQASRIAELDTDRANLQERLAELTFRLDNMETHGDPAGSLNLKRLQLRVTELESKLQLELTTRTRLEVQITRLKETVDRLETERETAQCKENAAQEAVRKMQRSLREARESMAERDSRESADVNRKRALEKRAEQAESEVSTIKSDLALALQRIDDLQAAMTGDLDDDDDDEFRSSSDDDDDDGGDGDSDDSVTTFLANQGTRNTTILQQQKNMDPSN</sequence>
<reference evidence="11" key="1">
    <citation type="submission" date="2018-04" db="EMBL/GenBank/DDBJ databases">
        <title>Transcriptome of Schizaphis graminum biotype I.</title>
        <authorList>
            <person name="Scully E.D."/>
            <person name="Geib S.M."/>
            <person name="Palmer N.A."/>
            <person name="Koch K."/>
            <person name="Bradshaw J."/>
            <person name="Heng-Moss T."/>
            <person name="Sarath G."/>
        </authorList>
    </citation>
    <scope>NUCLEOTIDE SEQUENCE</scope>
</reference>
<dbReference type="PANTHER" id="PTHR45615:SF36">
    <property type="entry name" value="MYOSIN HEAVY CHAIN-LIKE, ISOFORM B-RELATED"/>
    <property type="match status" value="1"/>
</dbReference>
<dbReference type="InterPro" id="IPR001478">
    <property type="entry name" value="PDZ"/>
</dbReference>
<dbReference type="Gene3D" id="4.10.270.10">
    <property type="entry name" value="Myosin, subunit A"/>
    <property type="match status" value="1"/>
</dbReference>
<dbReference type="Pfam" id="PF01576">
    <property type="entry name" value="Myosin_tail_1"/>
    <property type="match status" value="1"/>
</dbReference>
<evidence type="ECO:0000256" key="4">
    <source>
        <dbReference type="ARBA" id="ARBA00023123"/>
    </source>
</evidence>
<dbReference type="PRINTS" id="PR00193">
    <property type="entry name" value="MYOSINHEAVY"/>
</dbReference>
<proteinExistence type="inferred from homology"/>
<dbReference type="InterPro" id="IPR027417">
    <property type="entry name" value="P-loop_NTPase"/>
</dbReference>
<dbReference type="PROSITE" id="PS50106">
    <property type="entry name" value="PDZ"/>
    <property type="match status" value="1"/>
</dbReference>
<keyword evidence="2 6" id="KW-0067">ATP-binding</keyword>
<dbReference type="PANTHER" id="PTHR45615">
    <property type="entry name" value="MYOSIN HEAVY CHAIN, NON-MUSCLE"/>
    <property type="match status" value="1"/>
</dbReference>
<dbReference type="Gene3D" id="1.20.58.530">
    <property type="match status" value="1"/>
</dbReference>
<feature type="region of interest" description="Disordered" evidence="8">
    <location>
        <begin position="315"/>
        <end position="337"/>
    </location>
</feature>
<dbReference type="InterPro" id="IPR002928">
    <property type="entry name" value="Myosin_tail"/>
</dbReference>
<comment type="caution">
    <text evidence="6">Lacks conserved residue(s) required for the propagation of feature annotation.</text>
</comment>
<dbReference type="SUPFAM" id="SSF50156">
    <property type="entry name" value="PDZ domain-like"/>
    <property type="match status" value="1"/>
</dbReference>
<evidence type="ECO:0000256" key="2">
    <source>
        <dbReference type="ARBA" id="ARBA00022840"/>
    </source>
</evidence>
<dbReference type="PROSITE" id="PS50096">
    <property type="entry name" value="IQ"/>
    <property type="match status" value="1"/>
</dbReference>
<dbReference type="InterPro" id="IPR001609">
    <property type="entry name" value="Myosin_head_motor_dom-like"/>
</dbReference>
<feature type="region of interest" description="Disordered" evidence="8">
    <location>
        <begin position="107"/>
        <end position="126"/>
    </location>
</feature>
<keyword evidence="1 6" id="KW-0547">Nucleotide-binding</keyword>
<dbReference type="GO" id="GO:0003774">
    <property type="term" value="F:cytoskeletal motor activity"/>
    <property type="evidence" value="ECO:0007669"/>
    <property type="project" value="UniProtKB-UniRule"/>
</dbReference>
<dbReference type="GO" id="GO:0005524">
    <property type="term" value="F:ATP binding"/>
    <property type="evidence" value="ECO:0007669"/>
    <property type="project" value="UniProtKB-UniRule"/>
</dbReference>
<feature type="domain" description="Myosin motor" evidence="10">
    <location>
        <begin position="393"/>
        <end position="1149"/>
    </location>
</feature>
<evidence type="ECO:0000259" key="10">
    <source>
        <dbReference type="PROSITE" id="PS51456"/>
    </source>
</evidence>